<reference evidence="1 2" key="1">
    <citation type="submission" date="2018-05" db="EMBL/GenBank/DDBJ databases">
        <title>Genomic Encyclopedia of Type Strains, Phase IV (KMG-IV): sequencing the most valuable type-strain genomes for metagenomic binning, comparative biology and taxonomic classification.</title>
        <authorList>
            <person name="Goeker M."/>
        </authorList>
    </citation>
    <scope>NUCLEOTIDE SEQUENCE [LARGE SCALE GENOMIC DNA]</scope>
    <source>
        <strain evidence="1 2">DSM 6462</strain>
    </source>
</reference>
<dbReference type="Proteomes" id="UP000248021">
    <property type="component" value="Unassembled WGS sequence"/>
</dbReference>
<evidence type="ECO:0000313" key="1">
    <source>
        <dbReference type="EMBL" id="PXW64867.1"/>
    </source>
</evidence>
<dbReference type="RefSeq" id="WP_110372894.1">
    <property type="nucleotide sequence ID" value="NZ_JAHBRY010000001.1"/>
</dbReference>
<protein>
    <recommendedName>
        <fullName evidence="3">DUF2188 domain-containing protein</fullName>
    </recommendedName>
</protein>
<keyword evidence="2" id="KW-1185">Reference proteome</keyword>
<dbReference type="EMBL" id="QJJK01000001">
    <property type="protein sequence ID" value="PXW64867.1"/>
    <property type="molecule type" value="Genomic_DNA"/>
</dbReference>
<organism evidence="1 2">
    <name type="scientific">Chelatococcus asaccharovorans</name>
    <dbReference type="NCBI Taxonomy" id="28210"/>
    <lineage>
        <taxon>Bacteria</taxon>
        <taxon>Pseudomonadati</taxon>
        <taxon>Pseudomonadota</taxon>
        <taxon>Alphaproteobacteria</taxon>
        <taxon>Hyphomicrobiales</taxon>
        <taxon>Chelatococcaceae</taxon>
        <taxon>Chelatococcus</taxon>
    </lineage>
</organism>
<dbReference type="AlphaFoldDB" id="A0A2V3UJ51"/>
<proteinExistence type="predicted"/>
<name>A0A2V3UJ51_9HYPH</name>
<dbReference type="OrthoDB" id="8454620at2"/>
<accession>A0A2V3UJ51</accession>
<sequence length="95" mass="10238">MDDKEPPSSNSRSGLIFLVGQNRHGEWVVRNQSGSKGGLFTSREHAMKFALSECGKRPQAIALVAGIIELSLTTASPGVEGHADPTILHRMRRAA</sequence>
<gene>
    <name evidence="1" type="ORF">C7450_101626</name>
</gene>
<evidence type="ECO:0000313" key="2">
    <source>
        <dbReference type="Proteomes" id="UP000248021"/>
    </source>
</evidence>
<evidence type="ECO:0008006" key="3">
    <source>
        <dbReference type="Google" id="ProtNLM"/>
    </source>
</evidence>
<comment type="caution">
    <text evidence="1">The sequence shown here is derived from an EMBL/GenBank/DDBJ whole genome shotgun (WGS) entry which is preliminary data.</text>
</comment>